<gene>
    <name evidence="2" type="ORF">Hypma_005426</name>
</gene>
<dbReference type="InterPro" id="IPR036047">
    <property type="entry name" value="F-box-like_dom_sf"/>
</dbReference>
<dbReference type="SUPFAM" id="SSF81383">
    <property type="entry name" value="F-box domain"/>
    <property type="match status" value="1"/>
</dbReference>
<comment type="caution">
    <text evidence="2">The sequence shown here is derived from an EMBL/GenBank/DDBJ whole genome shotgun (WGS) entry which is preliminary data.</text>
</comment>
<proteinExistence type="predicted"/>
<dbReference type="STRING" id="39966.A0A369J5U2"/>
<dbReference type="Pfam" id="PF12937">
    <property type="entry name" value="F-box-like"/>
    <property type="match status" value="1"/>
</dbReference>
<sequence length="502" mass="57640">MHPVCGISELLEIIFSNLDDQSNTSNAQVCRQWGECALNILWYEVTDFRRLFRILVPMRKEPIGASMCYKFTRQPEVNDWRNFDRYRPRVRTRTSLNVLPNLRTLQWDAPLRSGIVFMHDNVTDLRLHPRSPELGSPCFREIVARMPNITHLELHPQFPMSVLVADIVKVIRSMKLLRNITLPRETPAAGLMEAISGLHALHTLTFPDVRSADFWSLQSMRPSLNEGAFYSLSSLSICICFEDAIYLFNMLSAPSKLHTIRLDSPKFESLATIHDLLVVVGKLIPSLESFELQSVLDADGYTTRPITQNYILDINTIRSLFKCREIVRLKFMLPHSLHLRESDVEVVARAWPCIQRLALNSMPNHLHSCVLTLDSLIPFARYCPDLEILALFIRADKLDIAHSAIDSTLRWKVHSFFPGFSDIEDPGVVSLSLSRIFPLWVTIIAPCPVTSPTMLSDTLQTMQSHCDKWKKVSEMLPLLMQARMEERNKMRRLMQSGRQVDM</sequence>
<dbReference type="Gene3D" id="3.80.10.10">
    <property type="entry name" value="Ribonuclease Inhibitor"/>
    <property type="match status" value="1"/>
</dbReference>
<accession>A0A369J5U2</accession>
<dbReference type="EMBL" id="LUEZ02000223">
    <property type="protein sequence ID" value="RDB15063.1"/>
    <property type="molecule type" value="Genomic_DNA"/>
</dbReference>
<protein>
    <recommendedName>
        <fullName evidence="1">F-box domain-containing protein</fullName>
    </recommendedName>
</protein>
<organism evidence="2 3">
    <name type="scientific">Hypsizygus marmoreus</name>
    <name type="common">White beech mushroom</name>
    <name type="synonym">Agaricus marmoreus</name>
    <dbReference type="NCBI Taxonomy" id="39966"/>
    <lineage>
        <taxon>Eukaryota</taxon>
        <taxon>Fungi</taxon>
        <taxon>Dikarya</taxon>
        <taxon>Basidiomycota</taxon>
        <taxon>Agaricomycotina</taxon>
        <taxon>Agaricomycetes</taxon>
        <taxon>Agaricomycetidae</taxon>
        <taxon>Agaricales</taxon>
        <taxon>Tricholomatineae</taxon>
        <taxon>Lyophyllaceae</taxon>
        <taxon>Hypsizygus</taxon>
    </lineage>
</organism>
<dbReference type="OrthoDB" id="2447803at2759"/>
<dbReference type="InParanoid" id="A0A369J5U2"/>
<evidence type="ECO:0000313" key="2">
    <source>
        <dbReference type="EMBL" id="RDB15063.1"/>
    </source>
</evidence>
<keyword evidence="3" id="KW-1185">Reference proteome</keyword>
<feature type="domain" description="F-box" evidence="1">
    <location>
        <begin position="9"/>
        <end position="45"/>
    </location>
</feature>
<evidence type="ECO:0000313" key="3">
    <source>
        <dbReference type="Proteomes" id="UP000076154"/>
    </source>
</evidence>
<dbReference type="Proteomes" id="UP000076154">
    <property type="component" value="Unassembled WGS sequence"/>
</dbReference>
<dbReference type="SUPFAM" id="SSF52047">
    <property type="entry name" value="RNI-like"/>
    <property type="match status" value="1"/>
</dbReference>
<name>A0A369J5U2_HYPMA</name>
<dbReference type="InterPro" id="IPR032675">
    <property type="entry name" value="LRR_dom_sf"/>
</dbReference>
<evidence type="ECO:0000259" key="1">
    <source>
        <dbReference type="Pfam" id="PF12937"/>
    </source>
</evidence>
<dbReference type="InterPro" id="IPR001810">
    <property type="entry name" value="F-box_dom"/>
</dbReference>
<reference evidence="2" key="1">
    <citation type="submission" date="2018-04" db="EMBL/GenBank/DDBJ databases">
        <title>Whole genome sequencing of Hypsizygus marmoreus.</title>
        <authorList>
            <person name="Choi I.-G."/>
            <person name="Min B."/>
            <person name="Kim J.-G."/>
            <person name="Kim S."/>
            <person name="Oh Y.-L."/>
            <person name="Kong W.-S."/>
            <person name="Park H."/>
            <person name="Jeong J."/>
            <person name="Song E.-S."/>
        </authorList>
    </citation>
    <scope>NUCLEOTIDE SEQUENCE [LARGE SCALE GENOMIC DNA]</scope>
    <source>
        <strain evidence="2">51987-8</strain>
    </source>
</reference>
<dbReference type="AlphaFoldDB" id="A0A369J5U2"/>